<proteinExistence type="predicted"/>
<dbReference type="Proteomes" id="UP001519460">
    <property type="component" value="Unassembled WGS sequence"/>
</dbReference>
<dbReference type="EMBL" id="JACVVK020000557">
    <property type="protein sequence ID" value="KAK7466525.1"/>
    <property type="molecule type" value="Genomic_DNA"/>
</dbReference>
<keyword evidence="2" id="KW-1185">Reference proteome</keyword>
<accession>A0ABD0J9A6</accession>
<name>A0ABD0J9A6_9CAEN</name>
<comment type="caution">
    <text evidence="1">The sequence shown here is derived from an EMBL/GenBank/DDBJ whole genome shotgun (WGS) entry which is preliminary data.</text>
</comment>
<dbReference type="AlphaFoldDB" id="A0ABD0J9A6"/>
<gene>
    <name evidence="1" type="ORF">BaRGS_00037375</name>
</gene>
<sequence>MRLDEFARHGSHEIFWVSLSGLCRWKQLTESHVNSVLLKRRNMQGVRSSGGREGTAASGITRLDRMHCSSCSASGPSLAPRWHRGSQPRAILILTAGKVCSDVLAVGFPVA</sequence>
<organism evidence="1 2">
    <name type="scientific">Batillaria attramentaria</name>
    <dbReference type="NCBI Taxonomy" id="370345"/>
    <lineage>
        <taxon>Eukaryota</taxon>
        <taxon>Metazoa</taxon>
        <taxon>Spiralia</taxon>
        <taxon>Lophotrochozoa</taxon>
        <taxon>Mollusca</taxon>
        <taxon>Gastropoda</taxon>
        <taxon>Caenogastropoda</taxon>
        <taxon>Sorbeoconcha</taxon>
        <taxon>Cerithioidea</taxon>
        <taxon>Batillariidae</taxon>
        <taxon>Batillaria</taxon>
    </lineage>
</organism>
<protein>
    <submittedName>
        <fullName evidence="1">Uncharacterized protein</fullName>
    </submittedName>
</protein>
<reference evidence="1 2" key="1">
    <citation type="journal article" date="2023" name="Sci. Data">
        <title>Genome assembly of the Korean intertidal mud-creeper Batillaria attramentaria.</title>
        <authorList>
            <person name="Patra A.K."/>
            <person name="Ho P.T."/>
            <person name="Jun S."/>
            <person name="Lee S.J."/>
            <person name="Kim Y."/>
            <person name="Won Y.J."/>
        </authorList>
    </citation>
    <scope>NUCLEOTIDE SEQUENCE [LARGE SCALE GENOMIC DNA]</scope>
    <source>
        <strain evidence="1">Wonlab-2016</strain>
    </source>
</reference>
<evidence type="ECO:0000313" key="2">
    <source>
        <dbReference type="Proteomes" id="UP001519460"/>
    </source>
</evidence>
<evidence type="ECO:0000313" key="1">
    <source>
        <dbReference type="EMBL" id="KAK7466525.1"/>
    </source>
</evidence>